<comment type="caution">
    <text evidence="2">The sequence shown here is derived from an EMBL/GenBank/DDBJ whole genome shotgun (WGS) entry which is preliminary data.</text>
</comment>
<proteinExistence type="predicted"/>
<protein>
    <submittedName>
        <fullName evidence="2">Uncharacterized protein</fullName>
    </submittedName>
</protein>
<organism evidence="2 3">
    <name type="scientific">Rubus argutus</name>
    <name type="common">Southern blackberry</name>
    <dbReference type="NCBI Taxonomy" id="59490"/>
    <lineage>
        <taxon>Eukaryota</taxon>
        <taxon>Viridiplantae</taxon>
        <taxon>Streptophyta</taxon>
        <taxon>Embryophyta</taxon>
        <taxon>Tracheophyta</taxon>
        <taxon>Spermatophyta</taxon>
        <taxon>Magnoliopsida</taxon>
        <taxon>eudicotyledons</taxon>
        <taxon>Gunneridae</taxon>
        <taxon>Pentapetalae</taxon>
        <taxon>rosids</taxon>
        <taxon>fabids</taxon>
        <taxon>Rosales</taxon>
        <taxon>Rosaceae</taxon>
        <taxon>Rosoideae</taxon>
        <taxon>Rosoideae incertae sedis</taxon>
        <taxon>Rubus</taxon>
    </lineage>
</organism>
<feature type="compositionally biased region" description="Polar residues" evidence="1">
    <location>
        <begin position="40"/>
        <end position="56"/>
    </location>
</feature>
<sequence>MNDFSGLFNSDYGFKSSGKSAPTCSSSSSRPLIFDLGCTRPSSRSIRTSNSLNGSFPNDRDPIFSGSAKFSGNSPVEAFNLDSMYGGTSDVGAKLSDSVAVQISQRLRGCWKLAQSPISVIVGQIKEWCRGLSENNGVLRPKHG</sequence>
<evidence type="ECO:0000256" key="1">
    <source>
        <dbReference type="SAM" id="MobiDB-lite"/>
    </source>
</evidence>
<dbReference type="AlphaFoldDB" id="A0AAW1YQX7"/>
<accession>A0AAW1YQX7</accession>
<gene>
    <name evidence="2" type="ORF">M0R45_006552</name>
</gene>
<keyword evidence="3" id="KW-1185">Reference proteome</keyword>
<dbReference type="Proteomes" id="UP001457282">
    <property type="component" value="Unassembled WGS sequence"/>
</dbReference>
<dbReference type="EMBL" id="JBEDUW010000001">
    <property type="protein sequence ID" value="KAK9951092.1"/>
    <property type="molecule type" value="Genomic_DNA"/>
</dbReference>
<evidence type="ECO:0000313" key="3">
    <source>
        <dbReference type="Proteomes" id="UP001457282"/>
    </source>
</evidence>
<reference evidence="2 3" key="1">
    <citation type="journal article" date="2023" name="G3 (Bethesda)">
        <title>A chromosome-length genome assembly and annotation of blackberry (Rubus argutus, cv. 'Hillquist').</title>
        <authorList>
            <person name="Bruna T."/>
            <person name="Aryal R."/>
            <person name="Dudchenko O."/>
            <person name="Sargent D.J."/>
            <person name="Mead D."/>
            <person name="Buti M."/>
            <person name="Cavallini A."/>
            <person name="Hytonen T."/>
            <person name="Andres J."/>
            <person name="Pham M."/>
            <person name="Weisz D."/>
            <person name="Mascagni F."/>
            <person name="Usai G."/>
            <person name="Natali L."/>
            <person name="Bassil N."/>
            <person name="Fernandez G.E."/>
            <person name="Lomsadze A."/>
            <person name="Armour M."/>
            <person name="Olukolu B."/>
            <person name="Poorten T."/>
            <person name="Britton C."/>
            <person name="Davik J."/>
            <person name="Ashrafi H."/>
            <person name="Aiden E.L."/>
            <person name="Borodovsky M."/>
            <person name="Worthington M."/>
        </authorList>
    </citation>
    <scope>NUCLEOTIDE SEQUENCE [LARGE SCALE GENOMIC DNA]</scope>
    <source>
        <strain evidence="2">PI 553951</strain>
    </source>
</reference>
<name>A0AAW1YQX7_RUBAR</name>
<evidence type="ECO:0000313" key="2">
    <source>
        <dbReference type="EMBL" id="KAK9951092.1"/>
    </source>
</evidence>
<feature type="region of interest" description="Disordered" evidence="1">
    <location>
        <begin position="40"/>
        <end position="59"/>
    </location>
</feature>